<name>A0A8H7Y266_PSICU</name>
<dbReference type="EMBL" id="JAFIQS010000004">
    <property type="protein sequence ID" value="KAG5169800.1"/>
    <property type="molecule type" value="Genomic_DNA"/>
</dbReference>
<comment type="caution">
    <text evidence="2">The sequence shown here is derived from an EMBL/GenBank/DDBJ whole genome shotgun (WGS) entry which is preliminary data.</text>
</comment>
<keyword evidence="1" id="KW-0175">Coiled coil</keyword>
<reference evidence="2" key="1">
    <citation type="submission" date="2021-02" db="EMBL/GenBank/DDBJ databases">
        <title>Psilocybe cubensis genome.</title>
        <authorList>
            <person name="Mckernan K.J."/>
            <person name="Crawford S."/>
            <person name="Trippe A."/>
            <person name="Kane L.T."/>
            <person name="Mclaughlin S."/>
        </authorList>
    </citation>
    <scope>NUCLEOTIDE SEQUENCE [LARGE SCALE GENOMIC DNA]</scope>
    <source>
        <strain evidence="2">MGC-MH-2018</strain>
    </source>
</reference>
<sequence length="294" mass="32877">MAHTPLLDPRRAACPDYSSEAYAACRNTLIQGGMEEAAAVEFLVKMWETQNVADIAIWDAREAERQAATAENDRICREAEAAAEAMRVQEIEAADKEERKKNRAKFLPIGDGHVPDTMPIIVPAAITAKLRAGHRVDLWHYTNAGLLHASADLDAESNRAGSFVAAPDGTVEFRPTLAAASSCAVIQDRDLSMEDFMVATYRLLAAMKEAGWPKDRVRMFADFWNNINNHPRRVSRDPRDVRALLLYQDEQRTQWHNITASATGATYDLSVINEVRLDEAFRTICTAGYDREIR</sequence>
<feature type="coiled-coil region" evidence="1">
    <location>
        <begin position="60"/>
        <end position="99"/>
    </location>
</feature>
<dbReference type="AlphaFoldDB" id="A0A8H7Y266"/>
<evidence type="ECO:0000313" key="2">
    <source>
        <dbReference type="EMBL" id="KAG5169800.1"/>
    </source>
</evidence>
<dbReference type="OrthoDB" id="2688210at2759"/>
<proteinExistence type="predicted"/>
<organism evidence="2">
    <name type="scientific">Psilocybe cubensis</name>
    <name type="common">Psychedelic mushroom</name>
    <name type="synonym">Stropharia cubensis</name>
    <dbReference type="NCBI Taxonomy" id="181762"/>
    <lineage>
        <taxon>Eukaryota</taxon>
        <taxon>Fungi</taxon>
        <taxon>Dikarya</taxon>
        <taxon>Basidiomycota</taxon>
        <taxon>Agaricomycotina</taxon>
        <taxon>Agaricomycetes</taxon>
        <taxon>Agaricomycetidae</taxon>
        <taxon>Agaricales</taxon>
        <taxon>Agaricineae</taxon>
        <taxon>Strophariaceae</taxon>
        <taxon>Psilocybe</taxon>
    </lineage>
</organism>
<evidence type="ECO:0000256" key="1">
    <source>
        <dbReference type="SAM" id="Coils"/>
    </source>
</evidence>
<accession>A0A8H7Y266</accession>
<gene>
    <name evidence="2" type="ORF">JR316_004180</name>
</gene>
<protein>
    <submittedName>
        <fullName evidence="2">Uncharacterized protein</fullName>
    </submittedName>
</protein>